<name>L0AWU5_THEEQ</name>
<evidence type="ECO:0000313" key="2">
    <source>
        <dbReference type="Proteomes" id="UP000031512"/>
    </source>
</evidence>
<reference evidence="1 2" key="1">
    <citation type="journal article" date="2012" name="BMC Genomics">
        <title>Comparative genomic analysis and phylogenetic position of Theileria equi.</title>
        <authorList>
            <person name="Kappmeyer L.S."/>
            <person name="Thiagarajan M."/>
            <person name="Herndon D.R."/>
            <person name="Ramsay J.D."/>
            <person name="Caler E."/>
            <person name="Djikeng A."/>
            <person name="Gillespie J.J."/>
            <person name="Lau A.O."/>
            <person name="Roalson E.H."/>
            <person name="Silva J.C."/>
            <person name="Silva M.G."/>
            <person name="Suarez C.E."/>
            <person name="Ueti M.W."/>
            <person name="Nene V.M."/>
            <person name="Mealey R.H."/>
            <person name="Knowles D.P."/>
            <person name="Brayton K.A."/>
        </authorList>
    </citation>
    <scope>NUCLEOTIDE SEQUENCE [LARGE SCALE GENOMIC DNA]</scope>
    <source>
        <strain evidence="1 2">WA</strain>
    </source>
</reference>
<dbReference type="OrthoDB" id="361106at2759"/>
<dbReference type="GeneID" id="15803877"/>
<dbReference type="KEGG" id="beq:BEWA_029120"/>
<gene>
    <name evidence="1" type="ORF">BEWA_029120</name>
</gene>
<sequence>MRDKEIALAFINRIGLDNLRKKETVDSIKSYLAEFEAKLDESINIASSTNFNAHSTSYGDSKGTKISNRGSKGLKFDRPSSQVPIEVQMLEHLAELRTATSDINSSCEVKSKSFLEVGKDLLMEAKRKSSWYSILDVKIEQDDLSFEGIPRIISIIIVLARLEQYINLKESTVFPLLFNNALYSFRYAFQSESSEICTIEHPEFAISYIKNAVRKYAFLFKRAMNELKADEKPYFDSFVNGYVVKGEQGTDSLVDEFSLVCREVCSTNYFSRWCKILASEVKLFVYSRLPLLMYEYNTPPSETALSLSELNDVMKDNSTMENNKAELRVYRSSFSDRVTTSVAYALLRSLTDLSATMRSISEDASFELFSDFDNNTLIPCVNLEYENDGKVKVVLNFQDECLYGFLDALLAMENHCTMKSVKQLVNEETIFEHVAPKGTLNFSVYLQDEQHSAHMIDVVIKMLNLVDERCRCLKLAESRGTYVRRVAVPIVTHFIDDVKQIWNSLDNVLESSTVSCMLVESCTFLHSFLSNYSGSSFMSETLSSLGTMLSKMISIVKQCITELIYDPLKRIHELYFDVAAQFTDKLLQISAICNPRTYEKILKHSVECTEKYLLSIVIPKKRHEYVFQNQYNVDLALENCLVILDMWKNLVEPKEYADNLAVLEDIITILGMETNELETTVEHLHLLKQNTLKLERTSSTGVYGTDDEFALDKEAFDYSLEFDSLQKLTSNDAFISSIMEDEFGILEDGEQKSGNERILENSAAYEELFLQQVQLKAAVPVLDKVWFMITFSLMP</sequence>
<protein>
    <submittedName>
        <fullName evidence="1">Uncharacterized protein</fullName>
    </submittedName>
</protein>
<proteinExistence type="predicted"/>
<accession>L0AWU5</accession>
<dbReference type="AlphaFoldDB" id="L0AWU5"/>
<keyword evidence="2" id="KW-1185">Reference proteome</keyword>
<dbReference type="eggNOG" id="ENOG502QX2P">
    <property type="taxonomic scope" value="Eukaryota"/>
</dbReference>
<evidence type="ECO:0000313" key="1">
    <source>
        <dbReference type="EMBL" id="AFZ80062.1"/>
    </source>
</evidence>
<dbReference type="EMBL" id="CP001669">
    <property type="protein sequence ID" value="AFZ80062.1"/>
    <property type="molecule type" value="Genomic_DNA"/>
</dbReference>
<dbReference type="RefSeq" id="XP_004829728.1">
    <property type="nucleotide sequence ID" value="XM_004829671.1"/>
</dbReference>
<dbReference type="VEuPathDB" id="PiroplasmaDB:BEWA_029120"/>
<organism evidence="1 2">
    <name type="scientific">Theileria equi strain WA</name>
    <dbReference type="NCBI Taxonomy" id="1537102"/>
    <lineage>
        <taxon>Eukaryota</taxon>
        <taxon>Sar</taxon>
        <taxon>Alveolata</taxon>
        <taxon>Apicomplexa</taxon>
        <taxon>Aconoidasida</taxon>
        <taxon>Piroplasmida</taxon>
        <taxon>Theileriidae</taxon>
        <taxon>Theileria</taxon>
    </lineage>
</organism>
<dbReference type="Proteomes" id="UP000031512">
    <property type="component" value="Chromosome 1"/>
</dbReference>